<organism evidence="2">
    <name type="scientific">Neospora caninum (strain Liverpool)</name>
    <dbReference type="NCBI Taxonomy" id="572307"/>
    <lineage>
        <taxon>Eukaryota</taxon>
        <taxon>Sar</taxon>
        <taxon>Alveolata</taxon>
        <taxon>Apicomplexa</taxon>
        <taxon>Conoidasida</taxon>
        <taxon>Coccidia</taxon>
        <taxon>Eucoccidiorida</taxon>
        <taxon>Eimeriorina</taxon>
        <taxon>Sarcocystidae</taxon>
        <taxon>Neospora</taxon>
    </lineage>
</organism>
<feature type="compositionally biased region" description="Basic and acidic residues" evidence="1">
    <location>
        <begin position="195"/>
        <end position="209"/>
    </location>
</feature>
<accession>A0A0F7URW2</accession>
<evidence type="ECO:0000256" key="1">
    <source>
        <dbReference type="SAM" id="MobiDB-lite"/>
    </source>
</evidence>
<dbReference type="AlphaFoldDB" id="A0A0F7URW2"/>
<gene>
    <name evidence="2" type="ORF">BN1204_065125</name>
</gene>
<reference evidence="2" key="1">
    <citation type="journal article" date="2015" name="PLoS ONE">
        <title>Comprehensive Evaluation of Toxoplasma gondii VEG and Neospora caninum LIV Genomes with Tachyzoite Stage Transcriptome and Proteome Defines Novel Transcript Features.</title>
        <authorList>
            <person name="Ramaprasad A."/>
            <person name="Mourier T."/>
            <person name="Naeem R."/>
            <person name="Malas T.B."/>
            <person name="Moussa E."/>
            <person name="Panigrahi A."/>
            <person name="Vermont S.J."/>
            <person name="Otto T.D."/>
            <person name="Wastling J."/>
            <person name="Pain A."/>
        </authorList>
    </citation>
    <scope>NUCLEOTIDE SEQUENCE</scope>
    <source>
        <strain evidence="2">Liverpool</strain>
    </source>
</reference>
<feature type="compositionally biased region" description="Basic and acidic residues" evidence="1">
    <location>
        <begin position="176"/>
        <end position="186"/>
    </location>
</feature>
<name>A0A0F7URW2_NEOCL</name>
<proteinExistence type="predicted"/>
<feature type="region of interest" description="Disordered" evidence="1">
    <location>
        <begin position="163"/>
        <end position="209"/>
    </location>
</feature>
<feature type="region of interest" description="Disordered" evidence="1">
    <location>
        <begin position="275"/>
        <end position="310"/>
    </location>
</feature>
<protein>
    <submittedName>
        <fullName evidence="2">Uncharacterized protein</fullName>
    </submittedName>
</protein>
<dbReference type="EMBL" id="LN714487">
    <property type="protein sequence ID" value="CEL70837.1"/>
    <property type="molecule type" value="Genomic_DNA"/>
</dbReference>
<evidence type="ECO:0000313" key="2">
    <source>
        <dbReference type="EMBL" id="CEL70837.1"/>
    </source>
</evidence>
<sequence length="310" mass="34698">MSHLEKMLRGERVSFHKITAGFCVPSFSLRTFPRTCSSHPECLTTRSAGGFLCGRSNHGSAVAGVAPWEGGNRIRTRSTEMCLSCLCSRQWGLQSPWTERRRRLVETAVHFPKIAAPYGAPYLQRVENRRIGMGIFAGYFSPVYYPLPCGAARATLHSFSGNENPRDGGAAQSVKVEPELTEKKSSEAGQICEQGNRRTGETPKPVRDTLTREDALRQKNDQPQRTAEELAEKARVAETLWQTCVPERSWGLTSPVFWVLLVAVVVLHEINDKRDRERANSRTVADETEAELREQVAKTRAKRREGEIGD</sequence>